<evidence type="ECO:0000313" key="2">
    <source>
        <dbReference type="EMBL" id="TEB18598.1"/>
    </source>
</evidence>
<reference evidence="2 3" key="1">
    <citation type="journal article" date="2019" name="Nat. Ecol. Evol.">
        <title>Megaphylogeny resolves global patterns of mushroom evolution.</title>
        <authorList>
            <person name="Varga T."/>
            <person name="Krizsan K."/>
            <person name="Foldi C."/>
            <person name="Dima B."/>
            <person name="Sanchez-Garcia M."/>
            <person name="Sanchez-Ramirez S."/>
            <person name="Szollosi G.J."/>
            <person name="Szarkandi J.G."/>
            <person name="Papp V."/>
            <person name="Albert L."/>
            <person name="Andreopoulos W."/>
            <person name="Angelini C."/>
            <person name="Antonin V."/>
            <person name="Barry K.W."/>
            <person name="Bougher N.L."/>
            <person name="Buchanan P."/>
            <person name="Buyck B."/>
            <person name="Bense V."/>
            <person name="Catcheside P."/>
            <person name="Chovatia M."/>
            <person name="Cooper J."/>
            <person name="Damon W."/>
            <person name="Desjardin D."/>
            <person name="Finy P."/>
            <person name="Geml J."/>
            <person name="Haridas S."/>
            <person name="Hughes K."/>
            <person name="Justo A."/>
            <person name="Karasinski D."/>
            <person name="Kautmanova I."/>
            <person name="Kiss B."/>
            <person name="Kocsube S."/>
            <person name="Kotiranta H."/>
            <person name="LaButti K.M."/>
            <person name="Lechner B.E."/>
            <person name="Liimatainen K."/>
            <person name="Lipzen A."/>
            <person name="Lukacs Z."/>
            <person name="Mihaltcheva S."/>
            <person name="Morgado L.N."/>
            <person name="Niskanen T."/>
            <person name="Noordeloos M.E."/>
            <person name="Ohm R.A."/>
            <person name="Ortiz-Santana B."/>
            <person name="Ovrebo C."/>
            <person name="Racz N."/>
            <person name="Riley R."/>
            <person name="Savchenko A."/>
            <person name="Shiryaev A."/>
            <person name="Soop K."/>
            <person name="Spirin V."/>
            <person name="Szebenyi C."/>
            <person name="Tomsovsky M."/>
            <person name="Tulloss R.E."/>
            <person name="Uehling J."/>
            <person name="Grigoriev I.V."/>
            <person name="Vagvolgyi C."/>
            <person name="Papp T."/>
            <person name="Martin F.M."/>
            <person name="Miettinen O."/>
            <person name="Hibbett D.S."/>
            <person name="Nagy L.G."/>
        </authorList>
    </citation>
    <scope>NUCLEOTIDE SEQUENCE [LARGE SCALE GENOMIC DNA]</scope>
    <source>
        <strain evidence="2 3">FP101781</strain>
    </source>
</reference>
<protein>
    <submittedName>
        <fullName evidence="2">Uncharacterized protein</fullName>
    </submittedName>
</protein>
<dbReference type="EMBL" id="QPFP01000241">
    <property type="protein sequence ID" value="TEB18598.1"/>
    <property type="molecule type" value="Genomic_DNA"/>
</dbReference>
<feature type="region of interest" description="Disordered" evidence="1">
    <location>
        <begin position="1"/>
        <end position="31"/>
    </location>
</feature>
<comment type="caution">
    <text evidence="2">The sequence shown here is derived from an EMBL/GenBank/DDBJ whole genome shotgun (WGS) entry which is preliminary data.</text>
</comment>
<organism evidence="2 3">
    <name type="scientific">Coprinellus micaceus</name>
    <name type="common">Glistening ink-cap mushroom</name>
    <name type="synonym">Coprinus micaceus</name>
    <dbReference type="NCBI Taxonomy" id="71717"/>
    <lineage>
        <taxon>Eukaryota</taxon>
        <taxon>Fungi</taxon>
        <taxon>Dikarya</taxon>
        <taxon>Basidiomycota</taxon>
        <taxon>Agaricomycotina</taxon>
        <taxon>Agaricomycetes</taxon>
        <taxon>Agaricomycetidae</taxon>
        <taxon>Agaricales</taxon>
        <taxon>Agaricineae</taxon>
        <taxon>Psathyrellaceae</taxon>
        <taxon>Coprinellus</taxon>
    </lineage>
</organism>
<dbReference type="AlphaFoldDB" id="A0A4Y7SAT9"/>
<dbReference type="Proteomes" id="UP000298030">
    <property type="component" value="Unassembled WGS sequence"/>
</dbReference>
<gene>
    <name evidence="2" type="ORF">FA13DRAFT_586904</name>
</gene>
<evidence type="ECO:0000313" key="3">
    <source>
        <dbReference type="Proteomes" id="UP000298030"/>
    </source>
</evidence>
<keyword evidence="3" id="KW-1185">Reference proteome</keyword>
<accession>A0A4Y7SAT9</accession>
<evidence type="ECO:0000256" key="1">
    <source>
        <dbReference type="SAM" id="MobiDB-lite"/>
    </source>
</evidence>
<proteinExistence type="predicted"/>
<sequence length="105" mass="12150">MSKEKDELAPEGRNTEGRLNPRTEKKKRRRERIEGISASCAGYIALLCCPAFPISSRQCVEVCEDSWLRNTWQRRFSFVDWLVQSQADACLARRNPFRDRSGISL</sequence>
<feature type="compositionally biased region" description="Basic and acidic residues" evidence="1">
    <location>
        <begin position="1"/>
        <end position="23"/>
    </location>
</feature>
<name>A0A4Y7SAT9_COPMI</name>